<dbReference type="InterPro" id="IPR001586">
    <property type="entry name" value="Beta-lactam_class-C_AS"/>
</dbReference>
<dbReference type="InterPro" id="IPR001466">
    <property type="entry name" value="Beta-lactam-related"/>
</dbReference>
<evidence type="ECO:0000259" key="8">
    <source>
        <dbReference type="Pfam" id="PF00144"/>
    </source>
</evidence>
<comment type="catalytic activity">
    <reaction evidence="1 6">
        <text>a beta-lactam + H2O = a substituted beta-amino acid</text>
        <dbReference type="Rhea" id="RHEA:20401"/>
        <dbReference type="ChEBI" id="CHEBI:15377"/>
        <dbReference type="ChEBI" id="CHEBI:35627"/>
        <dbReference type="ChEBI" id="CHEBI:140347"/>
        <dbReference type="EC" id="3.5.2.6"/>
    </reaction>
</comment>
<gene>
    <name evidence="9" type="ORF">H4W29_000781</name>
</gene>
<sequence>MNMRHCLIALALSASPLHAADMTDNAFQEIVDRVFQPVIREYDIPGLAVGVTINGSEFYYTYGEASRETKAPVTSDTIFELGSVSKIFNVTLAALAEQRGLLSMEQPVSTYLPELKGSAFDRITLVNLATHTSGGLPLQVPDSVTDDAGLMTYLKSWKPAYKAGTMRSYSNVSIGLLGRISGERLGGTYRQAAEGELFPALGLKSTFIAVPPGAMDRYAFGYSKANKPVRVGPGVLDDEAYGIKTTARDMVHLLELNLKPDALAPEFKAAIEKTHTGYFDTAYYTQDMVWEQYAWPVALKKLLDGNSAKMSLESQPVKQRAKPLAPQTSVLMNKTGSTNGFGAYVVLVPKAHIGLTMLANRNYPNAARAEAGLKLVQALEAYAAK</sequence>
<feature type="chain" id="PRO_5046148939" description="Beta-lactamase" evidence="7">
    <location>
        <begin position="20"/>
        <end position="385"/>
    </location>
</feature>
<keyword evidence="4 6" id="KW-0378">Hydrolase</keyword>
<dbReference type="EMBL" id="JADBEC010000001">
    <property type="protein sequence ID" value="MBE1503600.1"/>
    <property type="molecule type" value="Genomic_DNA"/>
</dbReference>
<protein>
    <recommendedName>
        <fullName evidence="3 6">Beta-lactamase</fullName>
        <ecNumber evidence="3 6">3.5.2.6</ecNumber>
    </recommendedName>
</protein>
<evidence type="ECO:0000256" key="2">
    <source>
        <dbReference type="ARBA" id="ARBA00007840"/>
    </source>
</evidence>
<keyword evidence="5 6" id="KW-0046">Antibiotic resistance</keyword>
<keyword evidence="10" id="KW-1185">Reference proteome</keyword>
<dbReference type="GO" id="GO:0008800">
    <property type="term" value="F:beta-lactamase activity"/>
    <property type="evidence" value="ECO:0007669"/>
    <property type="project" value="UniProtKB-EC"/>
</dbReference>
<dbReference type="SUPFAM" id="SSF56601">
    <property type="entry name" value="beta-lactamase/transpeptidase-like"/>
    <property type="match status" value="1"/>
</dbReference>
<reference evidence="9 10" key="1">
    <citation type="submission" date="2020-10" db="EMBL/GenBank/DDBJ databases">
        <title>Sequencing the genomes of 1000 actinobacteria strains.</title>
        <authorList>
            <person name="Klenk H.-P."/>
        </authorList>
    </citation>
    <scope>NUCLEOTIDE SEQUENCE [LARGE SCALE GENOMIC DNA]</scope>
    <source>
        <strain evidence="9 10">DSM 7307</strain>
    </source>
</reference>
<dbReference type="EC" id="3.5.2.6" evidence="3 6"/>
<evidence type="ECO:0000313" key="9">
    <source>
        <dbReference type="EMBL" id="MBE1503600.1"/>
    </source>
</evidence>
<evidence type="ECO:0000256" key="3">
    <source>
        <dbReference type="ARBA" id="ARBA00012865"/>
    </source>
</evidence>
<feature type="signal peptide" evidence="7">
    <location>
        <begin position="1"/>
        <end position="19"/>
    </location>
</feature>
<comment type="similarity">
    <text evidence="2 6">Belongs to the class-C beta-lactamase family.</text>
</comment>
<evidence type="ECO:0000313" key="10">
    <source>
        <dbReference type="Proteomes" id="UP000620262"/>
    </source>
</evidence>
<organism evidence="9 10">
    <name type="scientific">Rhizobium viscosum</name>
    <name type="common">Arthrobacter viscosus</name>
    <dbReference type="NCBI Taxonomy" id="1673"/>
    <lineage>
        <taxon>Bacteria</taxon>
        <taxon>Pseudomonadati</taxon>
        <taxon>Pseudomonadota</taxon>
        <taxon>Alphaproteobacteria</taxon>
        <taxon>Hyphomicrobiales</taxon>
        <taxon>Rhizobiaceae</taxon>
        <taxon>Rhizobium/Agrobacterium group</taxon>
        <taxon>Rhizobium</taxon>
    </lineage>
</organism>
<dbReference type="PANTHER" id="PTHR46825">
    <property type="entry name" value="D-ALANYL-D-ALANINE-CARBOXYPEPTIDASE/ENDOPEPTIDASE AMPH"/>
    <property type="match status" value="1"/>
</dbReference>
<evidence type="ECO:0000256" key="6">
    <source>
        <dbReference type="RuleBase" id="RU361140"/>
    </source>
</evidence>
<evidence type="ECO:0000256" key="4">
    <source>
        <dbReference type="ARBA" id="ARBA00022801"/>
    </source>
</evidence>
<feature type="domain" description="Beta-lactamase-related" evidence="8">
    <location>
        <begin position="31"/>
        <end position="374"/>
    </location>
</feature>
<comment type="caution">
    <text evidence="9">The sequence shown here is derived from an EMBL/GenBank/DDBJ whole genome shotgun (WGS) entry which is preliminary data.</text>
</comment>
<proteinExistence type="inferred from homology"/>
<evidence type="ECO:0000256" key="5">
    <source>
        <dbReference type="ARBA" id="ARBA00023251"/>
    </source>
</evidence>
<evidence type="ECO:0000256" key="1">
    <source>
        <dbReference type="ARBA" id="ARBA00001526"/>
    </source>
</evidence>
<name>A0ABR9IK93_RHIVS</name>
<keyword evidence="7" id="KW-0732">Signal</keyword>
<dbReference type="PROSITE" id="PS00336">
    <property type="entry name" value="BETA_LACTAMASE_C"/>
    <property type="match status" value="1"/>
</dbReference>
<dbReference type="InterPro" id="IPR050491">
    <property type="entry name" value="AmpC-like"/>
</dbReference>
<dbReference type="InterPro" id="IPR058136">
    <property type="entry name" value="AmpC"/>
</dbReference>
<accession>A0ABR9IK93</accession>
<dbReference type="InterPro" id="IPR012338">
    <property type="entry name" value="Beta-lactam/transpept-like"/>
</dbReference>
<evidence type="ECO:0000256" key="7">
    <source>
        <dbReference type="SAM" id="SignalP"/>
    </source>
</evidence>
<dbReference type="Pfam" id="PF00144">
    <property type="entry name" value="Beta-lactamase"/>
    <property type="match status" value="1"/>
</dbReference>
<dbReference type="PANTHER" id="PTHR46825:SF8">
    <property type="entry name" value="BETA-LACTAMASE-RELATED"/>
    <property type="match status" value="1"/>
</dbReference>
<dbReference type="NCBIfam" id="NF033085">
    <property type="entry name" value="bla_class_C"/>
    <property type="match status" value="1"/>
</dbReference>
<dbReference type="Proteomes" id="UP000620262">
    <property type="component" value="Unassembled WGS sequence"/>
</dbReference>
<dbReference type="Gene3D" id="3.40.710.10">
    <property type="entry name" value="DD-peptidase/beta-lactamase superfamily"/>
    <property type="match status" value="1"/>
</dbReference>